<name>A0A6A4KS16_9ERIC</name>
<organism evidence="7 8">
    <name type="scientific">Rhododendron williamsianum</name>
    <dbReference type="NCBI Taxonomy" id="262921"/>
    <lineage>
        <taxon>Eukaryota</taxon>
        <taxon>Viridiplantae</taxon>
        <taxon>Streptophyta</taxon>
        <taxon>Embryophyta</taxon>
        <taxon>Tracheophyta</taxon>
        <taxon>Spermatophyta</taxon>
        <taxon>Magnoliopsida</taxon>
        <taxon>eudicotyledons</taxon>
        <taxon>Gunneridae</taxon>
        <taxon>Pentapetalae</taxon>
        <taxon>asterids</taxon>
        <taxon>Ericales</taxon>
        <taxon>Ericaceae</taxon>
        <taxon>Ericoideae</taxon>
        <taxon>Rhodoreae</taxon>
        <taxon>Rhododendron</taxon>
    </lineage>
</organism>
<dbReference type="SUPFAM" id="SSF52047">
    <property type="entry name" value="RNI-like"/>
    <property type="match status" value="1"/>
</dbReference>
<dbReference type="AlphaFoldDB" id="A0A6A4KS16"/>
<reference evidence="7 8" key="1">
    <citation type="journal article" date="2019" name="Genome Biol. Evol.">
        <title>The Rhododendron genome and chromosomal organization provide insight into shared whole-genome duplications across the heath family (Ericaceae).</title>
        <authorList>
            <person name="Soza V.L."/>
            <person name="Lindsley D."/>
            <person name="Waalkes A."/>
            <person name="Ramage E."/>
            <person name="Patwardhan R.P."/>
            <person name="Burton J.N."/>
            <person name="Adey A."/>
            <person name="Kumar A."/>
            <person name="Qiu R."/>
            <person name="Shendure J."/>
            <person name="Hall B."/>
        </authorList>
    </citation>
    <scope>NUCLEOTIDE SEQUENCE [LARGE SCALE GENOMIC DNA]</scope>
    <source>
        <strain evidence="7">RSF 1966-606</strain>
    </source>
</reference>
<evidence type="ECO:0000313" key="7">
    <source>
        <dbReference type="EMBL" id="KAE9447952.1"/>
    </source>
</evidence>
<dbReference type="EMBL" id="QEFC01003471">
    <property type="protein sequence ID" value="KAE9447952.1"/>
    <property type="molecule type" value="Genomic_DNA"/>
</dbReference>
<keyword evidence="5" id="KW-0472">Membrane</keyword>
<dbReference type="InterPro" id="IPR046956">
    <property type="entry name" value="RLP23-like"/>
</dbReference>
<evidence type="ECO:0000256" key="1">
    <source>
        <dbReference type="ARBA" id="ARBA00004479"/>
    </source>
</evidence>
<dbReference type="Pfam" id="PF13855">
    <property type="entry name" value="LRR_8"/>
    <property type="match status" value="1"/>
</dbReference>
<evidence type="ECO:0000313" key="8">
    <source>
        <dbReference type="Proteomes" id="UP000428333"/>
    </source>
</evidence>
<comment type="subcellular location">
    <subcellularLocation>
        <location evidence="1">Membrane</location>
        <topology evidence="1">Single-pass type I membrane protein</topology>
    </subcellularLocation>
</comment>
<keyword evidence="3" id="KW-0732">Signal</keyword>
<dbReference type="Proteomes" id="UP000428333">
    <property type="component" value="Linkage Group LG12"/>
</dbReference>
<evidence type="ECO:0000256" key="2">
    <source>
        <dbReference type="ARBA" id="ARBA00022692"/>
    </source>
</evidence>
<dbReference type="InterPro" id="IPR001611">
    <property type="entry name" value="Leu-rich_rpt"/>
</dbReference>
<dbReference type="OrthoDB" id="1166468at2759"/>
<keyword evidence="2" id="KW-0812">Transmembrane</keyword>
<protein>
    <recommendedName>
        <fullName evidence="9">Leucine-rich repeat-containing N-terminal plant-type domain-containing protein</fullName>
    </recommendedName>
</protein>
<dbReference type="PANTHER" id="PTHR48063">
    <property type="entry name" value="LRR RECEPTOR-LIKE KINASE"/>
    <property type="match status" value="1"/>
</dbReference>
<dbReference type="Pfam" id="PF00560">
    <property type="entry name" value="LRR_1"/>
    <property type="match status" value="2"/>
</dbReference>
<evidence type="ECO:0008006" key="9">
    <source>
        <dbReference type="Google" id="ProtNLM"/>
    </source>
</evidence>
<dbReference type="PANTHER" id="PTHR48063:SF101">
    <property type="entry name" value="LRR RECEPTOR-LIKE SERINE_THREONINE-PROTEIN KINASE FLS2"/>
    <property type="match status" value="1"/>
</dbReference>
<dbReference type="Gene3D" id="3.80.10.10">
    <property type="entry name" value="Ribonuclease Inhibitor"/>
    <property type="match status" value="1"/>
</dbReference>
<keyword evidence="8" id="KW-1185">Reference proteome</keyword>
<keyword evidence="6" id="KW-0325">Glycoprotein</keyword>
<evidence type="ECO:0000256" key="5">
    <source>
        <dbReference type="ARBA" id="ARBA00023136"/>
    </source>
</evidence>
<keyword evidence="4" id="KW-1133">Transmembrane helix</keyword>
<comment type="caution">
    <text evidence="7">The sequence shown here is derived from an EMBL/GenBank/DDBJ whole genome shotgun (WGS) entry which is preliminary data.</text>
</comment>
<dbReference type="GO" id="GO:0016020">
    <property type="term" value="C:membrane"/>
    <property type="evidence" value="ECO:0007669"/>
    <property type="project" value="UniProtKB-SubCell"/>
</dbReference>
<feature type="non-terminal residue" evidence="7">
    <location>
        <position position="1"/>
    </location>
</feature>
<evidence type="ECO:0000256" key="3">
    <source>
        <dbReference type="ARBA" id="ARBA00022729"/>
    </source>
</evidence>
<dbReference type="InterPro" id="IPR032675">
    <property type="entry name" value="LRR_dom_sf"/>
</dbReference>
<evidence type="ECO:0000256" key="4">
    <source>
        <dbReference type="ARBA" id="ARBA00022989"/>
    </source>
</evidence>
<gene>
    <name evidence="7" type="ORF">C3L33_20170</name>
</gene>
<proteinExistence type="predicted"/>
<accession>A0A6A4KS16</accession>
<evidence type="ECO:0000256" key="6">
    <source>
        <dbReference type="ARBA" id="ARBA00023180"/>
    </source>
</evidence>
<sequence length="238" mass="26424">MLDLYTAYDADLPYRPLGGKLSPSLLELHHLRFLDLSGNSFPEKLIPKFIGSLRRLRYLNLANAGFSGPIPHQFNNFSGLRHLDLSSNYGLHSKNLEWVSHLSSLTRFDLSGVVLSNATGWVQSISNLPLLKEWHSYHCSLPNVTNFSSFHFNSSATLSTVDLSFNSLSSSIFNWLFNFSSSLAYIDLGYELKGSIPDAFGDMVSLTNLSLCQNQLEGGLLKSLICEFKSSTIFGSVS</sequence>